<name>A0A2P7ZDJ2_9PEZI</name>
<dbReference type="PANTHER" id="PTHR13500">
    <property type="entry name" value="NUCLEOLAR PRERIBOSOMAL-ASSOCIATED PROTEIN 1"/>
    <property type="match status" value="1"/>
</dbReference>
<gene>
    <name evidence="5" type="ORF">B9Z65_5238</name>
</gene>
<reference evidence="5 6" key="1">
    <citation type="submission" date="2017-05" db="EMBL/GenBank/DDBJ databases">
        <title>Draft genome sequence of Elsinoe australis.</title>
        <authorList>
            <person name="Cheng Q."/>
        </authorList>
    </citation>
    <scope>NUCLEOTIDE SEQUENCE [LARGE SCALE GENOMIC DNA]</scope>
    <source>
        <strain evidence="5 6">NL1</strain>
    </source>
</reference>
<evidence type="ECO:0000259" key="2">
    <source>
        <dbReference type="Pfam" id="PF11707"/>
    </source>
</evidence>
<evidence type="ECO:0000259" key="3">
    <source>
        <dbReference type="Pfam" id="PF16201"/>
    </source>
</evidence>
<feature type="region of interest" description="Disordered" evidence="1">
    <location>
        <begin position="787"/>
        <end position="828"/>
    </location>
</feature>
<evidence type="ECO:0000256" key="1">
    <source>
        <dbReference type="SAM" id="MobiDB-lite"/>
    </source>
</evidence>
<dbReference type="OrthoDB" id="72892at2759"/>
<feature type="domain" description="URB1 C-terminal" evidence="3">
    <location>
        <begin position="866"/>
        <end position="1059"/>
    </location>
</feature>
<proteinExistence type="predicted"/>
<feature type="region of interest" description="Disordered" evidence="1">
    <location>
        <begin position="1"/>
        <end position="29"/>
    </location>
</feature>
<feature type="compositionally biased region" description="Basic and acidic residues" evidence="1">
    <location>
        <begin position="1"/>
        <end position="24"/>
    </location>
</feature>
<dbReference type="AlphaFoldDB" id="A0A2P7ZDJ2"/>
<dbReference type="InterPro" id="IPR059018">
    <property type="entry name" value="HEAT_URB1"/>
</dbReference>
<dbReference type="InterPro" id="IPR016024">
    <property type="entry name" value="ARM-type_fold"/>
</dbReference>
<evidence type="ECO:0000313" key="5">
    <source>
        <dbReference type="EMBL" id="PSK46270.1"/>
    </source>
</evidence>
<organism evidence="5 6">
    <name type="scientific">Elsinoe australis</name>
    <dbReference type="NCBI Taxonomy" id="40998"/>
    <lineage>
        <taxon>Eukaryota</taxon>
        <taxon>Fungi</taxon>
        <taxon>Dikarya</taxon>
        <taxon>Ascomycota</taxon>
        <taxon>Pezizomycotina</taxon>
        <taxon>Dothideomycetes</taxon>
        <taxon>Dothideomycetidae</taxon>
        <taxon>Myriangiales</taxon>
        <taxon>Elsinoaceae</taxon>
        <taxon>Elsinoe</taxon>
    </lineage>
</organism>
<dbReference type="InterPro" id="IPR021714">
    <property type="entry name" value="URB1_N"/>
</dbReference>
<dbReference type="SUPFAM" id="SSF48371">
    <property type="entry name" value="ARM repeat"/>
    <property type="match status" value="1"/>
</dbReference>
<dbReference type="Proteomes" id="UP000243723">
    <property type="component" value="Unassembled WGS sequence"/>
</dbReference>
<dbReference type="GO" id="GO:0005730">
    <property type="term" value="C:nucleolus"/>
    <property type="evidence" value="ECO:0007669"/>
    <property type="project" value="TreeGrafter"/>
</dbReference>
<dbReference type="PANTHER" id="PTHR13500:SF0">
    <property type="entry name" value="NUCLEOLAR PRE-RIBOSOMAL-ASSOCIATED PROTEIN 1"/>
    <property type="match status" value="1"/>
</dbReference>
<evidence type="ECO:0000313" key="6">
    <source>
        <dbReference type="Proteomes" id="UP000243723"/>
    </source>
</evidence>
<feature type="domain" description="URB1 central HEAT repeat" evidence="4">
    <location>
        <begin position="612"/>
        <end position="791"/>
    </location>
</feature>
<evidence type="ECO:0008006" key="7">
    <source>
        <dbReference type="Google" id="ProtNLM"/>
    </source>
</evidence>
<dbReference type="Pfam" id="PF16201">
    <property type="entry name" value="NopRA1"/>
    <property type="match status" value="1"/>
</dbReference>
<sequence>MNGKRSRDGPQTDRPRKAPRRVEQVEEVSPVRVDSASELRRLLHFRQDDVHGLRTGQATLKAFLDPIANQKSSEQDPERGQKLAILRECFEQESSDLLQTWSFAAQTDNERLVTATTSNLALLLRTFSGLLDFREHGLTLARSLLQREQLKLFYRGLSAESHKENLISPCLRILTEIVSFDGGALASQVFRFQDSTFNSKFLDRNLRLYKSNGEEDRRKASVRTNTVRYILAHLRYQDVDNKVSLLNIRSVFRNLVENIRNDPPEVLQDILKTIEASVLKNDEIPRKLKSSLFSERALTSVVDGVRGLPEDSEFAATAWTFLLRICTNPDLGVQLPSSWYPPSKDKSKEDLDYSRNHTETADVRNIIISKFVQHLRPHSDLRERELLISIFKATPELVADYLRQASSRLSLQPKLTNTWIGYASLMYSIIETPVPAFFGMSNYRSIPPEADVILENIIPSTLSADVLTRCLNQQSGLITFFALRILVIALEKVKTVYENLSTAAQEYHSYEALASSLEFQVAKRLPAFKDVANTYRTLAKYDETKMSQEAAAHAMSLYRQVIPEVVTEESDVANHVASVLEVLQKPELPEEERALLELQLTHLLNLAQNSLNMQWWQRQGKLAYSPFVTILKLHLQSSSSSAASQKLRDLLASIAYEEGVLQSSTHLSAIDALFASLEPSKHWEANLETWNFLDDCFGRLHKKPIKYLDDLDGMIRPSEKGSRITEVSLLTLVMLEQVPFTSRLTEGDRDNVLNWCLRFVKALQNIGESEKIVSMLEKQIKSQTFSRSKAKLRDIQPRQNTSSEQSETSGAQPNADFDGSKNESRNERGLQVEYQVAPKESAKHPELSRYKRQDLGEIVQDGLLDSLMLCLCSEYPEIRRQGASALQDMMSKLETSDAEYKDQLWLLIGDLLETTSSTIEDRALPYMAGALAVASRKVLIDPTHLLFPLVNKYLLKDPYWNVSKLPDYFLRKTLLETSGEDDQFWPQIEWVLAFLVDGIRTSEDVLPLRHRNALERILLLVHSPTVTAKVTSLVLQLVHRVCSVGSSTILTTNSGLDTWLAGLESLPRKISASSLEALIKVVADTTEKYRVDQWKGTRGKLESLKPKASDGVVSPTR</sequence>
<dbReference type="InterPro" id="IPR032436">
    <property type="entry name" value="URB1_C"/>
</dbReference>
<dbReference type="EMBL" id="NHZQ01000236">
    <property type="protein sequence ID" value="PSK46270.1"/>
    <property type="molecule type" value="Genomic_DNA"/>
</dbReference>
<evidence type="ECO:0000259" key="4">
    <source>
        <dbReference type="Pfam" id="PF26140"/>
    </source>
</evidence>
<protein>
    <recommendedName>
        <fullName evidence="7">Ribosome biogenesis protein Urb1</fullName>
    </recommendedName>
</protein>
<dbReference type="InterPro" id="IPR039844">
    <property type="entry name" value="URB1"/>
</dbReference>
<feature type="domain" description="URB1 N-terminal" evidence="2">
    <location>
        <begin position="95"/>
        <end position="422"/>
    </location>
</feature>
<dbReference type="Pfam" id="PF26140">
    <property type="entry name" value="HEAT_URB1"/>
    <property type="match status" value="1"/>
</dbReference>
<feature type="compositionally biased region" description="Basic and acidic residues" evidence="1">
    <location>
        <begin position="818"/>
        <end position="828"/>
    </location>
</feature>
<dbReference type="GO" id="GO:0000466">
    <property type="term" value="P:maturation of 5.8S rRNA from tricistronic rRNA transcript (SSU-rRNA, 5.8S rRNA, LSU-rRNA)"/>
    <property type="evidence" value="ECO:0007669"/>
    <property type="project" value="TreeGrafter"/>
</dbReference>
<comment type="caution">
    <text evidence="5">The sequence shown here is derived from an EMBL/GenBank/DDBJ whole genome shotgun (WGS) entry which is preliminary data.</text>
</comment>
<dbReference type="STRING" id="40998.A0A2P7ZDJ2"/>
<accession>A0A2P7ZDJ2</accession>
<keyword evidence="6" id="KW-1185">Reference proteome</keyword>
<dbReference type="GO" id="GO:0000463">
    <property type="term" value="P:maturation of LSU-rRNA from tricistronic rRNA transcript (SSU-rRNA, 5.8S rRNA, LSU-rRNA)"/>
    <property type="evidence" value="ECO:0007669"/>
    <property type="project" value="TreeGrafter"/>
</dbReference>
<feature type="compositionally biased region" description="Polar residues" evidence="1">
    <location>
        <begin position="797"/>
        <end position="812"/>
    </location>
</feature>
<dbReference type="Pfam" id="PF11707">
    <property type="entry name" value="Npa1"/>
    <property type="match status" value="1"/>
</dbReference>